<evidence type="ECO:0000313" key="3">
    <source>
        <dbReference type="Proteomes" id="UP000276834"/>
    </source>
</evidence>
<feature type="compositionally biased region" description="Low complexity" evidence="1">
    <location>
        <begin position="8"/>
        <end position="18"/>
    </location>
</feature>
<reference evidence="2 3" key="1">
    <citation type="journal article" date="2018" name="Proc. R. Soc. B">
        <title>A non-coding region near Follistatin controls head colour polymorphism in the Gouldian finch.</title>
        <authorList>
            <person name="Toomey M.B."/>
            <person name="Marques C.I."/>
            <person name="Andrade P."/>
            <person name="Araujo P.M."/>
            <person name="Sabatino S."/>
            <person name="Gazda M.A."/>
            <person name="Afonso S."/>
            <person name="Lopes R.J."/>
            <person name="Corbo J.C."/>
            <person name="Carneiro M."/>
        </authorList>
    </citation>
    <scope>NUCLEOTIDE SEQUENCE [LARGE SCALE GENOMIC DNA]</scope>
    <source>
        <strain evidence="2">Red01</strain>
        <tissue evidence="2">Muscle</tissue>
    </source>
</reference>
<dbReference type="Proteomes" id="UP000276834">
    <property type="component" value="Unassembled WGS sequence"/>
</dbReference>
<accession>A0A3L8S460</accession>
<keyword evidence="3" id="KW-1185">Reference proteome</keyword>
<feature type="compositionally biased region" description="Low complexity" evidence="1">
    <location>
        <begin position="93"/>
        <end position="109"/>
    </location>
</feature>
<feature type="compositionally biased region" description="Low complexity" evidence="1">
    <location>
        <begin position="130"/>
        <end position="140"/>
    </location>
</feature>
<dbReference type="AlphaFoldDB" id="A0A3L8S460"/>
<organism evidence="2 3">
    <name type="scientific">Chloebia gouldiae</name>
    <name type="common">Gouldian finch</name>
    <name type="synonym">Erythrura gouldiae</name>
    <dbReference type="NCBI Taxonomy" id="44316"/>
    <lineage>
        <taxon>Eukaryota</taxon>
        <taxon>Metazoa</taxon>
        <taxon>Chordata</taxon>
        <taxon>Craniata</taxon>
        <taxon>Vertebrata</taxon>
        <taxon>Euteleostomi</taxon>
        <taxon>Archelosauria</taxon>
        <taxon>Archosauria</taxon>
        <taxon>Dinosauria</taxon>
        <taxon>Saurischia</taxon>
        <taxon>Theropoda</taxon>
        <taxon>Coelurosauria</taxon>
        <taxon>Aves</taxon>
        <taxon>Neognathae</taxon>
        <taxon>Neoaves</taxon>
        <taxon>Telluraves</taxon>
        <taxon>Australaves</taxon>
        <taxon>Passeriformes</taxon>
        <taxon>Passeroidea</taxon>
        <taxon>Passeridae</taxon>
        <taxon>Chloebia</taxon>
    </lineage>
</organism>
<protein>
    <submittedName>
        <fullName evidence="2">Uncharacterized protein</fullName>
    </submittedName>
</protein>
<evidence type="ECO:0000256" key="1">
    <source>
        <dbReference type="SAM" id="MobiDB-lite"/>
    </source>
</evidence>
<evidence type="ECO:0000313" key="2">
    <source>
        <dbReference type="EMBL" id="RLV96920.1"/>
    </source>
</evidence>
<sequence>MDPRDRAAAASPHGTATASRDRERAARAQRGCEAIGCRRPPAPIATRGSAGLTAGTLGPAWANRVGEGGRRPRRAAVRGEPRWRQWGGPADTALPVLRPRALSAAAPSSARDRGPLSPHGDGAGTRERPASCGAPASPSPTLKHGRVPESKPATLPENLCLPQLVCKQHQTND</sequence>
<name>A0A3L8S460_CHLGU</name>
<dbReference type="OrthoDB" id="10647399at2759"/>
<comment type="caution">
    <text evidence="2">The sequence shown here is derived from an EMBL/GenBank/DDBJ whole genome shotgun (WGS) entry which is preliminary data.</text>
</comment>
<proteinExistence type="predicted"/>
<gene>
    <name evidence="2" type="ORF">DV515_00012269</name>
</gene>
<feature type="region of interest" description="Disordered" evidence="1">
    <location>
        <begin position="1"/>
        <end position="173"/>
    </location>
</feature>
<feature type="non-terminal residue" evidence="2">
    <location>
        <position position="173"/>
    </location>
</feature>
<dbReference type="EMBL" id="QUSF01000065">
    <property type="protein sequence ID" value="RLV96920.1"/>
    <property type="molecule type" value="Genomic_DNA"/>
</dbReference>